<proteinExistence type="predicted"/>
<dbReference type="Proteomes" id="UP000326396">
    <property type="component" value="Linkage Group LG16"/>
</dbReference>
<organism evidence="1 2">
    <name type="scientific">Mikania micrantha</name>
    <name type="common">bitter vine</name>
    <dbReference type="NCBI Taxonomy" id="192012"/>
    <lineage>
        <taxon>Eukaryota</taxon>
        <taxon>Viridiplantae</taxon>
        <taxon>Streptophyta</taxon>
        <taxon>Embryophyta</taxon>
        <taxon>Tracheophyta</taxon>
        <taxon>Spermatophyta</taxon>
        <taxon>Magnoliopsida</taxon>
        <taxon>eudicotyledons</taxon>
        <taxon>Gunneridae</taxon>
        <taxon>Pentapetalae</taxon>
        <taxon>asterids</taxon>
        <taxon>campanulids</taxon>
        <taxon>Asterales</taxon>
        <taxon>Asteraceae</taxon>
        <taxon>Asteroideae</taxon>
        <taxon>Heliantheae alliance</taxon>
        <taxon>Eupatorieae</taxon>
        <taxon>Mikania</taxon>
    </lineage>
</organism>
<reference evidence="1 2" key="1">
    <citation type="submission" date="2019-05" db="EMBL/GenBank/DDBJ databases">
        <title>Mikania micrantha, genome provides insights into the molecular mechanism of rapid growth.</title>
        <authorList>
            <person name="Liu B."/>
        </authorList>
    </citation>
    <scope>NUCLEOTIDE SEQUENCE [LARGE SCALE GENOMIC DNA]</scope>
    <source>
        <strain evidence="1">NLD-2019</strain>
        <tissue evidence="1">Leaf</tissue>
    </source>
</reference>
<evidence type="ECO:0000313" key="1">
    <source>
        <dbReference type="EMBL" id="KAD5507851.1"/>
    </source>
</evidence>
<protein>
    <submittedName>
        <fullName evidence="1">Uncharacterized protein</fullName>
    </submittedName>
</protein>
<name>A0A5N6NVY5_9ASTR</name>
<dbReference type="EMBL" id="SZYD01000008">
    <property type="protein sequence ID" value="KAD5507851.1"/>
    <property type="molecule type" value="Genomic_DNA"/>
</dbReference>
<keyword evidence="2" id="KW-1185">Reference proteome</keyword>
<gene>
    <name evidence="1" type="ORF">E3N88_15554</name>
</gene>
<dbReference type="AlphaFoldDB" id="A0A5N6NVY5"/>
<evidence type="ECO:0000313" key="2">
    <source>
        <dbReference type="Proteomes" id="UP000326396"/>
    </source>
</evidence>
<accession>A0A5N6NVY5</accession>
<sequence length="152" mass="17673">MLKDDNSSKIHESASGKEAVGRCVNLLKDNQEKWVVKMGFGSLLNFMVDEIPGRLAHHVIDKFNDKKTVIRVRGQKIRVKEWKEQYEGHFVGASSLVENIQHFKDKNDFNISLNFVMMFVIFLVECTKNGMMKEDILKYFYHGTEFSQFDSC</sequence>
<dbReference type="OrthoDB" id="1748551at2759"/>
<comment type="caution">
    <text evidence="1">The sequence shown here is derived from an EMBL/GenBank/DDBJ whole genome shotgun (WGS) entry which is preliminary data.</text>
</comment>